<comment type="caution">
    <text evidence="1">The sequence shown here is derived from an EMBL/GenBank/DDBJ whole genome shotgun (WGS) entry which is preliminary data.</text>
</comment>
<gene>
    <name evidence="1" type="ORF">CWR43_14060</name>
</gene>
<protein>
    <submittedName>
        <fullName evidence="1">Uncharacterized protein</fullName>
    </submittedName>
</protein>
<dbReference type="AlphaFoldDB" id="A0A2N0DAM5"/>
<evidence type="ECO:0000313" key="1">
    <source>
        <dbReference type="EMBL" id="PKA43170.1"/>
    </source>
</evidence>
<name>A0A2N0DAM5_RHISU</name>
<organism evidence="1 2">
    <name type="scientific">Rhizobium sullae</name>
    <name type="common">Rhizobium hedysari</name>
    <dbReference type="NCBI Taxonomy" id="50338"/>
    <lineage>
        <taxon>Bacteria</taxon>
        <taxon>Pseudomonadati</taxon>
        <taxon>Pseudomonadota</taxon>
        <taxon>Alphaproteobacteria</taxon>
        <taxon>Hyphomicrobiales</taxon>
        <taxon>Rhizobiaceae</taxon>
        <taxon>Rhizobium/Agrobacterium group</taxon>
        <taxon>Rhizobium</taxon>
    </lineage>
</organism>
<reference evidence="1 2" key="1">
    <citation type="submission" date="2017-11" db="EMBL/GenBank/DDBJ databases">
        <authorList>
            <person name="Han C.G."/>
        </authorList>
    </citation>
    <scope>NUCLEOTIDE SEQUENCE [LARGE SCALE GENOMIC DNA]</scope>
    <source>
        <strain evidence="1 2">HCNT1</strain>
    </source>
</reference>
<reference evidence="1 2" key="2">
    <citation type="submission" date="2017-12" db="EMBL/GenBank/DDBJ databases">
        <title>Genome sequence of Rhizobium sullae HCNT1 isolated from Sulla coronaria nodules and featuring peculiar denitrification phenotypes.</title>
        <authorList>
            <person name="De Diego-Diaz B."/>
            <person name="Treu L."/>
            <person name="Campanaro S."/>
            <person name="Da Silva Duarte V."/>
            <person name="Basaglia M."/>
            <person name="Favaro L."/>
            <person name="Casella S."/>
            <person name="Squartini A."/>
        </authorList>
    </citation>
    <scope>NUCLEOTIDE SEQUENCE [LARGE SCALE GENOMIC DNA]</scope>
    <source>
        <strain evidence="1 2">HCNT1</strain>
    </source>
</reference>
<proteinExistence type="predicted"/>
<accession>A0A2N0DAM5</accession>
<dbReference type="Proteomes" id="UP000232164">
    <property type="component" value="Unassembled WGS sequence"/>
</dbReference>
<sequence>MIAGRRKTPICQRTGRLIGIAVSAVRSVIVLARFASFSPLVPVLGFISGVHTGIQLRRVGGTGDSSHAKDFAWLASCDEHRNEGGEIAALPNRRRLTCPACTSRRDPSGAFRQPLPACRCR</sequence>
<evidence type="ECO:0000313" key="2">
    <source>
        <dbReference type="Proteomes" id="UP000232164"/>
    </source>
</evidence>
<dbReference type="EMBL" id="PIQN01000008">
    <property type="protein sequence ID" value="PKA43170.1"/>
    <property type="molecule type" value="Genomic_DNA"/>
</dbReference>